<evidence type="ECO:0000259" key="1">
    <source>
        <dbReference type="Pfam" id="PF13847"/>
    </source>
</evidence>
<protein>
    <submittedName>
        <fullName evidence="3">Class I SAM-dependent methyltransferase</fullName>
    </submittedName>
</protein>
<dbReference type="Gene3D" id="3.40.50.150">
    <property type="entry name" value="Vaccinia Virus protein VP39"/>
    <property type="match status" value="1"/>
</dbReference>
<dbReference type="EMBL" id="VTUZ01000010">
    <property type="protein sequence ID" value="KAA1011174.1"/>
    <property type="molecule type" value="Genomic_DNA"/>
</dbReference>
<dbReference type="CDD" id="cd02440">
    <property type="entry name" value="AdoMet_MTases"/>
    <property type="match status" value="1"/>
</dbReference>
<dbReference type="InterPro" id="IPR053173">
    <property type="entry name" value="SAM-binding_MTase"/>
</dbReference>
<organism evidence="3 4">
    <name type="scientific">Paraburkholderia panacisoli</name>
    <dbReference type="NCBI Taxonomy" id="2603818"/>
    <lineage>
        <taxon>Bacteria</taxon>
        <taxon>Pseudomonadati</taxon>
        <taxon>Pseudomonadota</taxon>
        <taxon>Betaproteobacteria</taxon>
        <taxon>Burkholderiales</taxon>
        <taxon>Burkholderiaceae</taxon>
        <taxon>Paraburkholderia</taxon>
    </lineage>
</organism>
<evidence type="ECO:0000259" key="2">
    <source>
        <dbReference type="Pfam" id="PF21320"/>
    </source>
</evidence>
<comment type="caution">
    <text evidence="3">The sequence shown here is derived from an EMBL/GenBank/DDBJ whole genome shotgun (WGS) entry which is preliminary data.</text>
</comment>
<evidence type="ECO:0000313" key="3">
    <source>
        <dbReference type="EMBL" id="KAA1011174.1"/>
    </source>
</evidence>
<dbReference type="GO" id="GO:0008168">
    <property type="term" value="F:methyltransferase activity"/>
    <property type="evidence" value="ECO:0007669"/>
    <property type="project" value="UniProtKB-KW"/>
</dbReference>
<dbReference type="InterPro" id="IPR036388">
    <property type="entry name" value="WH-like_DNA-bd_sf"/>
</dbReference>
<feature type="domain" description="Methyltransferase" evidence="1">
    <location>
        <begin position="174"/>
        <end position="286"/>
    </location>
</feature>
<dbReference type="PANTHER" id="PTHR45128">
    <property type="entry name" value="METHYLTRANSFERASE TYPE 11"/>
    <property type="match status" value="1"/>
</dbReference>
<keyword evidence="3" id="KW-0808">Transferase</keyword>
<accession>A0A5B0H806</accession>
<dbReference type="InterPro" id="IPR025714">
    <property type="entry name" value="Methyltranfer_dom"/>
</dbReference>
<sequence>MHYDEQKVEDFMARMVGEFGAVASAPLIALGDRLGLYKAMSERGWMTSEQVAERAGLAERYVREWLAAQAASGFLSYDAASARYQLENEMARCFADESSPTFIPGFCDCAEAMFRALPKLEAAFRTGLGVGWHQHHPSLFKGTERFFRPGYAAHLVNEWIPALEGVEAILKGHGAKVADVGCGHGASTILMAQAFPDATFVGFDYHEPSIQRARECAREAGVGDRISFEVASAQQYPGTDYDLVAFFDCLHDMGDPTSAAAHVLQSLKPDGSWMIVEPFAHDRLEDNLNPVGRVFYSGSTMFCTGASLAQEGRRALGAQAGEARLREVVSAGGFTRFRRATQTPFNLIFQAQA</sequence>
<dbReference type="Gene3D" id="1.10.10.10">
    <property type="entry name" value="Winged helix-like DNA-binding domain superfamily/Winged helix DNA-binding domain"/>
    <property type="match status" value="1"/>
</dbReference>
<dbReference type="InterPro" id="IPR029063">
    <property type="entry name" value="SAM-dependent_MTases_sf"/>
</dbReference>
<keyword evidence="4" id="KW-1185">Reference proteome</keyword>
<reference evidence="3 4" key="1">
    <citation type="submission" date="2019-08" db="EMBL/GenBank/DDBJ databases">
        <title>Paraburkholderia sp. DCY113.</title>
        <authorList>
            <person name="Kang J."/>
        </authorList>
    </citation>
    <scope>NUCLEOTIDE SEQUENCE [LARGE SCALE GENOMIC DNA]</scope>
    <source>
        <strain evidence="3 4">DCY113</strain>
    </source>
</reference>
<dbReference type="InterPro" id="IPR048711">
    <property type="entry name" value="WHD_Rv2258c"/>
</dbReference>
<gene>
    <name evidence="3" type="ORF">FVF58_17480</name>
</gene>
<dbReference type="GO" id="GO:0032259">
    <property type="term" value="P:methylation"/>
    <property type="evidence" value="ECO:0007669"/>
    <property type="project" value="UniProtKB-KW"/>
</dbReference>
<proteinExistence type="predicted"/>
<dbReference type="PANTHER" id="PTHR45128:SF2">
    <property type="entry name" value="METHYLTRANSFERASE DOMAIN-CONTAINING PROTEIN"/>
    <property type="match status" value="1"/>
</dbReference>
<name>A0A5B0H806_9BURK</name>
<dbReference type="RefSeq" id="WP_149671119.1">
    <property type="nucleotide sequence ID" value="NZ_VTUZ01000010.1"/>
</dbReference>
<keyword evidence="3" id="KW-0489">Methyltransferase</keyword>
<dbReference type="Pfam" id="PF13847">
    <property type="entry name" value="Methyltransf_31"/>
    <property type="match status" value="1"/>
</dbReference>
<feature type="domain" description="S-adenosylmethionine-dependent methyltransferase Rv2258c-like winged HTH" evidence="2">
    <location>
        <begin position="25"/>
        <end position="93"/>
    </location>
</feature>
<evidence type="ECO:0000313" key="4">
    <source>
        <dbReference type="Proteomes" id="UP000325273"/>
    </source>
</evidence>
<dbReference type="Pfam" id="PF21320">
    <property type="entry name" value="WHD_Rv2258c"/>
    <property type="match status" value="1"/>
</dbReference>
<dbReference type="Proteomes" id="UP000325273">
    <property type="component" value="Unassembled WGS sequence"/>
</dbReference>
<dbReference type="AlphaFoldDB" id="A0A5B0H806"/>
<dbReference type="SUPFAM" id="SSF53335">
    <property type="entry name" value="S-adenosyl-L-methionine-dependent methyltransferases"/>
    <property type="match status" value="1"/>
</dbReference>